<feature type="compositionally biased region" description="Polar residues" evidence="1">
    <location>
        <begin position="145"/>
        <end position="173"/>
    </location>
</feature>
<proteinExistence type="predicted"/>
<protein>
    <recommendedName>
        <fullName evidence="4">Protein phosphatase inhibitor 2</fullName>
    </recommendedName>
</protein>
<accession>A0AAV5J3E9</accession>
<feature type="compositionally biased region" description="Polar residues" evidence="1">
    <location>
        <begin position="72"/>
        <end position="88"/>
    </location>
</feature>
<feature type="compositionally biased region" description="Basic and acidic residues" evidence="1">
    <location>
        <begin position="19"/>
        <end position="30"/>
    </location>
</feature>
<organism evidence="2 3">
    <name type="scientific">Rubroshorea leprosula</name>
    <dbReference type="NCBI Taxonomy" id="152421"/>
    <lineage>
        <taxon>Eukaryota</taxon>
        <taxon>Viridiplantae</taxon>
        <taxon>Streptophyta</taxon>
        <taxon>Embryophyta</taxon>
        <taxon>Tracheophyta</taxon>
        <taxon>Spermatophyta</taxon>
        <taxon>Magnoliopsida</taxon>
        <taxon>eudicotyledons</taxon>
        <taxon>Gunneridae</taxon>
        <taxon>Pentapetalae</taxon>
        <taxon>rosids</taxon>
        <taxon>malvids</taxon>
        <taxon>Malvales</taxon>
        <taxon>Dipterocarpaceae</taxon>
        <taxon>Rubroshorea</taxon>
    </lineage>
</organism>
<feature type="region of interest" description="Disordered" evidence="1">
    <location>
        <begin position="135"/>
        <end position="182"/>
    </location>
</feature>
<dbReference type="PANTHER" id="PTHR12398">
    <property type="entry name" value="PROTEIN PHOSPHATASE INHIBITOR"/>
    <property type="match status" value="1"/>
</dbReference>
<dbReference type="AlphaFoldDB" id="A0AAV5J3E9"/>
<name>A0AAV5J3E9_9ROSI</name>
<feature type="region of interest" description="Disordered" evidence="1">
    <location>
        <begin position="72"/>
        <end position="107"/>
    </location>
</feature>
<dbReference type="Pfam" id="PF04979">
    <property type="entry name" value="IPP-2"/>
    <property type="match status" value="1"/>
</dbReference>
<evidence type="ECO:0000256" key="1">
    <source>
        <dbReference type="SAM" id="MobiDB-lite"/>
    </source>
</evidence>
<gene>
    <name evidence="2" type="ORF">SLEP1_g17049</name>
</gene>
<dbReference type="EMBL" id="BPVZ01000022">
    <property type="protein sequence ID" value="GKV04974.1"/>
    <property type="molecule type" value="Genomic_DNA"/>
</dbReference>
<keyword evidence="3" id="KW-1185">Reference proteome</keyword>
<dbReference type="GO" id="GO:0009966">
    <property type="term" value="P:regulation of signal transduction"/>
    <property type="evidence" value="ECO:0007669"/>
    <property type="project" value="InterPro"/>
</dbReference>
<sequence length="182" mass="20305">MKSNSRRVRWNEVNLGEIEANKPERQKITEPKTPYHPMIDDDGSVSPMHRSFNDCIGDAMDAEELCNALNDVASSSRKTTRQSAGWTSSKDEADPMEHDDEDSETDQCGMSFKEQRRAHYDEFLKVKELQMKGSFLDDEEDNGEADSSTSLSTGVQDINIEEGTSTLPHQSSAPPVHGAQKP</sequence>
<dbReference type="Proteomes" id="UP001054252">
    <property type="component" value="Unassembled WGS sequence"/>
</dbReference>
<feature type="region of interest" description="Disordered" evidence="1">
    <location>
        <begin position="17"/>
        <end position="46"/>
    </location>
</feature>
<dbReference type="GO" id="GO:0004864">
    <property type="term" value="F:protein phosphatase inhibitor activity"/>
    <property type="evidence" value="ECO:0007669"/>
    <property type="project" value="InterPro"/>
</dbReference>
<dbReference type="InterPro" id="IPR007062">
    <property type="entry name" value="PPI-2"/>
</dbReference>
<dbReference type="PANTHER" id="PTHR12398:SF20">
    <property type="entry name" value="PROTEIN PHOSPHATASE 1 REGULATORY INHIBITOR SUBUNIT 2"/>
    <property type="match status" value="1"/>
</dbReference>
<reference evidence="2 3" key="1">
    <citation type="journal article" date="2021" name="Commun. Biol.">
        <title>The genome of Shorea leprosula (Dipterocarpaceae) highlights the ecological relevance of drought in aseasonal tropical rainforests.</title>
        <authorList>
            <person name="Ng K.K.S."/>
            <person name="Kobayashi M.J."/>
            <person name="Fawcett J.A."/>
            <person name="Hatakeyama M."/>
            <person name="Paape T."/>
            <person name="Ng C.H."/>
            <person name="Ang C.C."/>
            <person name="Tnah L.H."/>
            <person name="Lee C.T."/>
            <person name="Nishiyama T."/>
            <person name="Sese J."/>
            <person name="O'Brien M.J."/>
            <person name="Copetti D."/>
            <person name="Mohd Noor M.I."/>
            <person name="Ong R.C."/>
            <person name="Putra M."/>
            <person name="Sireger I.Z."/>
            <person name="Indrioko S."/>
            <person name="Kosugi Y."/>
            <person name="Izuno A."/>
            <person name="Isagi Y."/>
            <person name="Lee S.L."/>
            <person name="Shimizu K.K."/>
        </authorList>
    </citation>
    <scope>NUCLEOTIDE SEQUENCE [LARGE SCALE GENOMIC DNA]</scope>
    <source>
        <strain evidence="2">214</strain>
    </source>
</reference>
<comment type="caution">
    <text evidence="2">The sequence shown here is derived from an EMBL/GenBank/DDBJ whole genome shotgun (WGS) entry which is preliminary data.</text>
</comment>
<evidence type="ECO:0008006" key="4">
    <source>
        <dbReference type="Google" id="ProtNLM"/>
    </source>
</evidence>
<evidence type="ECO:0000313" key="3">
    <source>
        <dbReference type="Proteomes" id="UP001054252"/>
    </source>
</evidence>
<evidence type="ECO:0000313" key="2">
    <source>
        <dbReference type="EMBL" id="GKV04974.1"/>
    </source>
</evidence>